<evidence type="ECO:0000256" key="6">
    <source>
        <dbReference type="HAMAP-Rule" id="MF_01114"/>
    </source>
</evidence>
<feature type="domain" description="RecX third three-helical" evidence="8">
    <location>
        <begin position="151"/>
        <end position="195"/>
    </location>
</feature>
<dbReference type="InterPro" id="IPR053924">
    <property type="entry name" value="RecX_HTH_2nd"/>
</dbReference>
<feature type="domain" description="RecX third three-helical" evidence="8">
    <location>
        <begin position="206"/>
        <end position="254"/>
    </location>
</feature>
<name>A0ABY9LGI6_9STRE</name>
<feature type="domain" description="RecX first three-helical" evidence="9">
    <location>
        <begin position="59"/>
        <end position="95"/>
    </location>
</feature>
<evidence type="ECO:0000256" key="2">
    <source>
        <dbReference type="ARBA" id="ARBA00004496"/>
    </source>
</evidence>
<keyword evidence="11" id="KW-1185">Reference proteome</keyword>
<evidence type="ECO:0000256" key="4">
    <source>
        <dbReference type="ARBA" id="ARBA00018111"/>
    </source>
</evidence>
<dbReference type="PANTHER" id="PTHR33602">
    <property type="entry name" value="REGULATORY PROTEIN RECX FAMILY PROTEIN"/>
    <property type="match status" value="1"/>
</dbReference>
<evidence type="ECO:0000256" key="1">
    <source>
        <dbReference type="ARBA" id="ARBA00003529"/>
    </source>
</evidence>
<dbReference type="InterPro" id="IPR003783">
    <property type="entry name" value="Regulatory_RecX"/>
</dbReference>
<comment type="similarity">
    <text evidence="3 6">Belongs to the RecX family.</text>
</comment>
<dbReference type="Pfam" id="PF21981">
    <property type="entry name" value="RecX_HTH3"/>
    <property type="match status" value="2"/>
</dbReference>
<evidence type="ECO:0000313" key="11">
    <source>
        <dbReference type="Proteomes" id="UP001238096"/>
    </source>
</evidence>
<dbReference type="HAMAP" id="MF_01114">
    <property type="entry name" value="RecX"/>
    <property type="match status" value="1"/>
</dbReference>
<dbReference type="InterPro" id="IPR036388">
    <property type="entry name" value="WH-like_DNA-bd_sf"/>
</dbReference>
<dbReference type="Pfam" id="PF02631">
    <property type="entry name" value="RecX_HTH2"/>
    <property type="match status" value="1"/>
</dbReference>
<dbReference type="Pfam" id="PF21982">
    <property type="entry name" value="RecX_HTH1"/>
    <property type="match status" value="1"/>
</dbReference>
<evidence type="ECO:0000259" key="9">
    <source>
        <dbReference type="Pfam" id="PF21982"/>
    </source>
</evidence>
<gene>
    <name evidence="6 10" type="primary">recX</name>
    <name evidence="10" type="ORF">N1496_08555</name>
</gene>
<reference evidence="11" key="1">
    <citation type="submission" date="2022-10" db="EMBL/GenBank/DDBJ databases">
        <title>Streptococcus didelphis as causative of fatal infections in opossums (Didelphis albiventris).</title>
        <authorList>
            <person name="Breyer G.M."/>
            <person name="Da Silva M.E.R.J."/>
            <person name="Siqueira F.M."/>
        </authorList>
    </citation>
    <scope>NUCLEOTIDE SEQUENCE [LARGE SCALE GENOMIC DNA]</scope>
    <source>
        <strain evidence="11">LBVP101/21</strain>
    </source>
</reference>
<evidence type="ECO:0000313" key="10">
    <source>
        <dbReference type="EMBL" id="WMB28007.1"/>
    </source>
</evidence>
<dbReference type="NCBIfam" id="NF010733">
    <property type="entry name" value="PRK14135.1"/>
    <property type="match status" value="1"/>
</dbReference>
<comment type="subcellular location">
    <subcellularLocation>
        <location evidence="2 6">Cytoplasm</location>
    </subcellularLocation>
</comment>
<evidence type="ECO:0000259" key="8">
    <source>
        <dbReference type="Pfam" id="PF21981"/>
    </source>
</evidence>
<organism evidence="10 11">
    <name type="scientific">Streptococcus didelphis</name>
    <dbReference type="NCBI Taxonomy" id="102886"/>
    <lineage>
        <taxon>Bacteria</taxon>
        <taxon>Bacillati</taxon>
        <taxon>Bacillota</taxon>
        <taxon>Bacilli</taxon>
        <taxon>Lactobacillales</taxon>
        <taxon>Streptococcaceae</taxon>
        <taxon>Streptococcus</taxon>
    </lineage>
</organism>
<dbReference type="RefSeq" id="WP_018366969.1">
    <property type="nucleotide sequence ID" value="NZ_CP110509.1"/>
</dbReference>
<feature type="domain" description="RecX second three-helical" evidence="7">
    <location>
        <begin position="104"/>
        <end position="145"/>
    </location>
</feature>
<proteinExistence type="inferred from homology"/>
<evidence type="ECO:0000259" key="7">
    <source>
        <dbReference type="Pfam" id="PF02631"/>
    </source>
</evidence>
<keyword evidence="5 6" id="KW-0963">Cytoplasm</keyword>
<dbReference type="PANTHER" id="PTHR33602:SF1">
    <property type="entry name" value="REGULATORY PROTEIN RECX FAMILY PROTEIN"/>
    <property type="match status" value="1"/>
</dbReference>
<protein>
    <recommendedName>
        <fullName evidence="4 6">Regulatory protein RecX</fullName>
    </recommendedName>
</protein>
<sequence length="258" mass="30300">MKISKIEKKKRLYLIEFDNEEKLYVTEDTIVRFMLSKEMDISAETLKEIKAFTQFSHGKNLALYFISFQTRTDKEVRDYLLKNDIDGAIIDKIISNLTHEKWIDDHKYLDAYLNQNDLNGDKGPLVIKQKLIQKGLSTSLIDSALAQKNYDQLAEKVANKVLKKYQNKLPHRALKDKLIQSLINKGFYYELAKSIVADLEFEDDEDDNTALLEKEAEKQFRKLSKKHDNYDLKQRLFQALYRKGFESDAINKILQDYL</sequence>
<evidence type="ECO:0000256" key="3">
    <source>
        <dbReference type="ARBA" id="ARBA00009695"/>
    </source>
</evidence>
<dbReference type="Gene3D" id="1.10.10.10">
    <property type="entry name" value="Winged helix-like DNA-binding domain superfamily/Winged helix DNA-binding domain"/>
    <property type="match status" value="4"/>
</dbReference>
<accession>A0ABY9LGI6</accession>
<evidence type="ECO:0000256" key="5">
    <source>
        <dbReference type="ARBA" id="ARBA00022490"/>
    </source>
</evidence>
<comment type="function">
    <text evidence="1 6">Modulates RecA activity.</text>
</comment>
<dbReference type="EMBL" id="CP110509">
    <property type="protein sequence ID" value="WMB28007.1"/>
    <property type="molecule type" value="Genomic_DNA"/>
</dbReference>
<dbReference type="InterPro" id="IPR053925">
    <property type="entry name" value="RecX_HTH_3rd"/>
</dbReference>
<dbReference type="Proteomes" id="UP001238096">
    <property type="component" value="Chromosome"/>
</dbReference>
<dbReference type="InterPro" id="IPR053926">
    <property type="entry name" value="RecX_HTH_1st"/>
</dbReference>